<keyword evidence="9" id="KW-1185">Reference proteome</keyword>
<dbReference type="PROSITE" id="PS50850">
    <property type="entry name" value="MFS"/>
    <property type="match status" value="1"/>
</dbReference>
<feature type="transmembrane region" description="Helical" evidence="6">
    <location>
        <begin position="282"/>
        <end position="305"/>
    </location>
</feature>
<feature type="transmembrane region" description="Helical" evidence="6">
    <location>
        <begin position="371"/>
        <end position="391"/>
    </location>
</feature>
<feature type="transmembrane region" description="Helical" evidence="6">
    <location>
        <begin position="344"/>
        <end position="365"/>
    </location>
</feature>
<keyword evidence="5 6" id="KW-0472">Membrane</keyword>
<reference evidence="8 9" key="1">
    <citation type="submission" date="2024-02" db="EMBL/GenBank/DDBJ databases">
        <title>A novel Gemmatimonadota bacterium.</title>
        <authorList>
            <person name="Du Z.-J."/>
            <person name="Ye Y.-Q."/>
        </authorList>
    </citation>
    <scope>NUCLEOTIDE SEQUENCE [LARGE SCALE GENOMIC DNA]</scope>
    <source>
        <strain evidence="8 9">DH-20</strain>
    </source>
</reference>
<evidence type="ECO:0000256" key="6">
    <source>
        <dbReference type="SAM" id="Phobius"/>
    </source>
</evidence>
<feature type="transmembrane region" description="Helical" evidence="6">
    <location>
        <begin position="163"/>
        <end position="183"/>
    </location>
</feature>
<gene>
    <name evidence="8" type="ORF">WI372_13035</name>
</gene>
<keyword evidence="4 6" id="KW-1133">Transmembrane helix</keyword>
<keyword evidence="3 6" id="KW-0812">Transmembrane</keyword>
<evidence type="ECO:0000256" key="1">
    <source>
        <dbReference type="ARBA" id="ARBA00004651"/>
    </source>
</evidence>
<evidence type="ECO:0000256" key="2">
    <source>
        <dbReference type="ARBA" id="ARBA00022475"/>
    </source>
</evidence>
<feature type="transmembrane region" description="Helical" evidence="6">
    <location>
        <begin position="311"/>
        <end position="332"/>
    </location>
</feature>
<evidence type="ECO:0000313" key="8">
    <source>
        <dbReference type="EMBL" id="MEK9501910.1"/>
    </source>
</evidence>
<evidence type="ECO:0000256" key="5">
    <source>
        <dbReference type="ARBA" id="ARBA00023136"/>
    </source>
</evidence>
<dbReference type="InterPro" id="IPR050189">
    <property type="entry name" value="MFS_Efflux_Transporters"/>
</dbReference>
<proteinExistence type="predicted"/>
<dbReference type="Pfam" id="PF07690">
    <property type="entry name" value="MFS_1"/>
    <property type="match status" value="1"/>
</dbReference>
<dbReference type="PANTHER" id="PTHR43124">
    <property type="entry name" value="PURINE EFFLUX PUMP PBUE"/>
    <property type="match status" value="1"/>
</dbReference>
<evidence type="ECO:0000256" key="4">
    <source>
        <dbReference type="ARBA" id="ARBA00022989"/>
    </source>
</evidence>
<feature type="domain" description="Major facilitator superfamily (MFS) profile" evidence="7">
    <location>
        <begin position="11"/>
        <end position="395"/>
    </location>
</feature>
<comment type="caution">
    <text evidence="8">The sequence shown here is derived from an EMBL/GenBank/DDBJ whole genome shotgun (WGS) entry which is preliminary data.</text>
</comment>
<evidence type="ECO:0000313" key="9">
    <source>
        <dbReference type="Proteomes" id="UP001484239"/>
    </source>
</evidence>
<feature type="transmembrane region" description="Helical" evidence="6">
    <location>
        <begin position="12"/>
        <end position="33"/>
    </location>
</feature>
<feature type="transmembrane region" description="Helical" evidence="6">
    <location>
        <begin position="215"/>
        <end position="240"/>
    </location>
</feature>
<dbReference type="PANTHER" id="PTHR43124:SF3">
    <property type="entry name" value="CHLORAMPHENICOL EFFLUX PUMP RV0191"/>
    <property type="match status" value="1"/>
</dbReference>
<evidence type="ECO:0000256" key="3">
    <source>
        <dbReference type="ARBA" id="ARBA00022692"/>
    </source>
</evidence>
<dbReference type="InterPro" id="IPR020846">
    <property type="entry name" value="MFS_dom"/>
</dbReference>
<feature type="transmembrane region" description="Helical" evidence="6">
    <location>
        <begin position="252"/>
        <end position="270"/>
    </location>
</feature>
<dbReference type="CDD" id="cd17324">
    <property type="entry name" value="MFS_NepI_like"/>
    <property type="match status" value="1"/>
</dbReference>
<feature type="transmembrane region" description="Helical" evidence="6">
    <location>
        <begin position="45"/>
        <end position="65"/>
    </location>
</feature>
<feature type="transmembrane region" description="Helical" evidence="6">
    <location>
        <begin position="101"/>
        <end position="123"/>
    </location>
</feature>
<dbReference type="RefSeq" id="WP_405287256.1">
    <property type="nucleotide sequence ID" value="NZ_JBBHLI010000008.1"/>
</dbReference>
<keyword evidence="2" id="KW-1003">Cell membrane</keyword>
<dbReference type="InterPro" id="IPR005829">
    <property type="entry name" value="Sugar_transporter_CS"/>
</dbReference>
<evidence type="ECO:0000259" key="7">
    <source>
        <dbReference type="PROSITE" id="PS50850"/>
    </source>
</evidence>
<sequence length="416" mass="43905">MSRSETRPGTIVFALWLLVFSAASQIMIISPILPQIGEDLGVGDAALGTLVSAYALMVGVFAIISGPISDKIGRRRILLLGTGVMTVALVLHAFADDYVSFLAVRLFAGMAGGVLSGSAVSYVGDYFPYNRRGWATGWIMSGAAFGQIIGIPLGVVIADRLGIKAPFAVFAVTMGLTWILIWLKVPQPDVKRSQGRLTVGGALRDYLAMLARPEIAWASVAFFLMFLGISLYVVYLPTWLERSFAEATPNGIAALFFVGGIANVFTGPQAGKLSDRIGRKSIILIACTGLSIVMLFTTVVVTSFWLAYPVFFLTMVLVAMRVSPFSALLTALVNDHRRGSLMSLTVALGQVGFAFGGAIAGPLFAQRGYGSNAALGAASVLGMGLIVWFFIPEPEMVPRAAPGALETPAAPGPDAG</sequence>
<dbReference type="Gene3D" id="1.20.1250.20">
    <property type="entry name" value="MFS general substrate transporter like domains"/>
    <property type="match status" value="2"/>
</dbReference>
<dbReference type="InterPro" id="IPR011701">
    <property type="entry name" value="MFS"/>
</dbReference>
<dbReference type="PROSITE" id="PS00216">
    <property type="entry name" value="SUGAR_TRANSPORT_1"/>
    <property type="match status" value="2"/>
</dbReference>
<dbReference type="EMBL" id="JBBHLI010000008">
    <property type="protein sequence ID" value="MEK9501910.1"/>
    <property type="molecule type" value="Genomic_DNA"/>
</dbReference>
<feature type="transmembrane region" description="Helical" evidence="6">
    <location>
        <begin position="135"/>
        <end position="157"/>
    </location>
</feature>
<dbReference type="SUPFAM" id="SSF103473">
    <property type="entry name" value="MFS general substrate transporter"/>
    <property type="match status" value="1"/>
</dbReference>
<name>A0ABU9EDB7_9BACT</name>
<protein>
    <submittedName>
        <fullName evidence="8">MFS transporter</fullName>
    </submittedName>
</protein>
<feature type="transmembrane region" description="Helical" evidence="6">
    <location>
        <begin position="77"/>
        <end position="95"/>
    </location>
</feature>
<accession>A0ABU9EDB7</accession>
<dbReference type="InterPro" id="IPR036259">
    <property type="entry name" value="MFS_trans_sf"/>
</dbReference>
<organism evidence="8 9">
    <name type="scientific">Gaopeijia maritima</name>
    <dbReference type="NCBI Taxonomy" id="3119007"/>
    <lineage>
        <taxon>Bacteria</taxon>
        <taxon>Pseudomonadati</taxon>
        <taxon>Gemmatimonadota</taxon>
        <taxon>Longimicrobiia</taxon>
        <taxon>Gaopeijiales</taxon>
        <taxon>Gaopeijiaceae</taxon>
        <taxon>Gaopeijia</taxon>
    </lineage>
</organism>
<dbReference type="Proteomes" id="UP001484239">
    <property type="component" value="Unassembled WGS sequence"/>
</dbReference>
<comment type="subcellular location">
    <subcellularLocation>
        <location evidence="1">Cell membrane</location>
        <topology evidence="1">Multi-pass membrane protein</topology>
    </subcellularLocation>
</comment>